<dbReference type="Proteomes" id="UP000595253">
    <property type="component" value="Chromosome"/>
</dbReference>
<dbReference type="AlphaFoldDB" id="A0AAD1NHH4"/>
<sequence>MKKSGLVVKSYTLYDPNKKVLKYHSFIFNEEQNQSINNVIKKYRKNNGLRLID</sequence>
<proteinExistence type="predicted"/>
<dbReference type="RefSeq" id="WP_015426181.1">
    <property type="nucleotide sequence ID" value="NZ_AP018499.1"/>
</dbReference>
<organism evidence="1 2">
    <name type="scientific">Lactococcus lactis subsp. cremoris</name>
    <name type="common">Streptococcus cremoris</name>
    <dbReference type="NCBI Taxonomy" id="1359"/>
    <lineage>
        <taxon>Bacteria</taxon>
        <taxon>Bacillati</taxon>
        <taxon>Bacillota</taxon>
        <taxon>Bacilli</taxon>
        <taxon>Lactobacillales</taxon>
        <taxon>Streptococcaceae</taxon>
        <taxon>Lactococcus</taxon>
    </lineage>
</organism>
<evidence type="ECO:0000313" key="1">
    <source>
        <dbReference type="EMBL" id="BCO05606.1"/>
    </source>
</evidence>
<dbReference type="EMBL" id="AP024222">
    <property type="protein sequence ID" value="BCO05606.1"/>
    <property type="molecule type" value="Genomic_DNA"/>
</dbReference>
<name>A0AAD1NHH4_LACLC</name>
<gene>
    <name evidence="1" type="ORF">LLC_08460</name>
</gene>
<reference evidence="1 2" key="1">
    <citation type="submission" date="2020-12" db="EMBL/GenBank/DDBJ databases">
        <title>Complete genome sequence of lactococcus lactis subsp. cremoris strain EPSC and strain G3-2.</title>
        <authorList>
            <person name="Kita K."/>
            <person name="Ishikawa S."/>
        </authorList>
    </citation>
    <scope>NUCLEOTIDE SEQUENCE [LARGE SCALE GENOMIC DNA]</scope>
    <source>
        <strain evidence="1 2">EPSC</strain>
    </source>
</reference>
<accession>A0AAD1NHH4</accession>
<evidence type="ECO:0000313" key="2">
    <source>
        <dbReference type="Proteomes" id="UP000595253"/>
    </source>
</evidence>
<protein>
    <submittedName>
        <fullName evidence="1">Uncharacterized protein</fullName>
    </submittedName>
</protein>